<feature type="domain" description="RING-type" evidence="6">
    <location>
        <begin position="225"/>
        <end position="265"/>
    </location>
</feature>
<evidence type="ECO:0000259" key="6">
    <source>
        <dbReference type="PROSITE" id="PS50089"/>
    </source>
</evidence>
<proteinExistence type="predicted"/>
<accession>A0ABN7T9G6</accession>
<dbReference type="PANTHER" id="PTHR45931:SF3">
    <property type="entry name" value="RING ZINC FINGER-CONTAINING PROTEIN"/>
    <property type="match status" value="1"/>
</dbReference>
<evidence type="ECO:0000256" key="5">
    <source>
        <dbReference type="SAM" id="MobiDB-lite"/>
    </source>
</evidence>
<feature type="compositionally biased region" description="Polar residues" evidence="5">
    <location>
        <begin position="58"/>
        <end position="72"/>
    </location>
</feature>
<sequence length="269" mass="29560">MYHCFSCDARRETVRDPWNCHQCGSDFVDKVDEPMPREPQGSLQSSSSPLGKPGQLSHPQTQFNQHHSSQPSMRAGAPLAQTFQRTASAFGPPPSAGGIGGIRRVARRSGASTYMAAGAPRRGMQMARPAIPLAPQPQASSPFGVARPSSQTQSLTSLFDNLPSMQQRPTPQPMNRGRPQMFVTPDGRIVNQPVMPGVASQEEIQRRTQALQIKKLTAEQKEDPCSICLDDHEEEAAFLPKCGHFFHQTCMTKWLEQKNSCPLCQEPVA</sequence>
<evidence type="ECO:0000313" key="8">
    <source>
        <dbReference type="Proteomes" id="UP001158576"/>
    </source>
</evidence>
<keyword evidence="3" id="KW-0862">Zinc</keyword>
<dbReference type="PANTHER" id="PTHR45931">
    <property type="entry name" value="SI:CH211-59O9.10"/>
    <property type="match status" value="1"/>
</dbReference>
<keyword evidence="1" id="KW-0479">Metal-binding</keyword>
<keyword evidence="2 4" id="KW-0863">Zinc-finger</keyword>
<feature type="region of interest" description="Disordered" evidence="5">
    <location>
        <begin position="31"/>
        <end position="75"/>
    </location>
</feature>
<dbReference type="SUPFAM" id="SSF57850">
    <property type="entry name" value="RING/U-box"/>
    <property type="match status" value="1"/>
</dbReference>
<name>A0ABN7T9G6_OIKDI</name>
<dbReference type="Gene3D" id="3.30.40.10">
    <property type="entry name" value="Zinc/RING finger domain, C3HC4 (zinc finger)"/>
    <property type="match status" value="1"/>
</dbReference>
<organism evidence="7 8">
    <name type="scientific">Oikopleura dioica</name>
    <name type="common">Tunicate</name>
    <dbReference type="NCBI Taxonomy" id="34765"/>
    <lineage>
        <taxon>Eukaryota</taxon>
        <taxon>Metazoa</taxon>
        <taxon>Chordata</taxon>
        <taxon>Tunicata</taxon>
        <taxon>Appendicularia</taxon>
        <taxon>Copelata</taxon>
        <taxon>Oikopleuridae</taxon>
        <taxon>Oikopleura</taxon>
    </lineage>
</organism>
<feature type="compositionally biased region" description="Low complexity" evidence="5">
    <location>
        <begin position="39"/>
        <end position="57"/>
    </location>
</feature>
<evidence type="ECO:0000313" key="7">
    <source>
        <dbReference type="EMBL" id="CAG5112782.1"/>
    </source>
</evidence>
<gene>
    <name evidence="7" type="ORF">OKIOD_LOCUS15723</name>
</gene>
<dbReference type="PROSITE" id="PS50089">
    <property type="entry name" value="ZF_RING_2"/>
    <property type="match status" value="1"/>
</dbReference>
<dbReference type="SMART" id="SM00184">
    <property type="entry name" value="RING"/>
    <property type="match status" value="1"/>
</dbReference>
<dbReference type="InterPro" id="IPR001841">
    <property type="entry name" value="Znf_RING"/>
</dbReference>
<evidence type="ECO:0000256" key="1">
    <source>
        <dbReference type="ARBA" id="ARBA00022723"/>
    </source>
</evidence>
<reference evidence="7 8" key="1">
    <citation type="submission" date="2021-04" db="EMBL/GenBank/DDBJ databases">
        <authorList>
            <person name="Bliznina A."/>
        </authorList>
    </citation>
    <scope>NUCLEOTIDE SEQUENCE [LARGE SCALE GENOMIC DNA]</scope>
</reference>
<evidence type="ECO:0000256" key="3">
    <source>
        <dbReference type="ARBA" id="ARBA00022833"/>
    </source>
</evidence>
<dbReference type="EMBL" id="OU015567">
    <property type="protein sequence ID" value="CAG5112782.1"/>
    <property type="molecule type" value="Genomic_DNA"/>
</dbReference>
<dbReference type="Proteomes" id="UP001158576">
    <property type="component" value="Chromosome 2"/>
</dbReference>
<evidence type="ECO:0000256" key="4">
    <source>
        <dbReference type="PROSITE-ProRule" id="PRU00175"/>
    </source>
</evidence>
<dbReference type="Pfam" id="PF13639">
    <property type="entry name" value="zf-RING_2"/>
    <property type="match status" value="1"/>
</dbReference>
<evidence type="ECO:0000256" key="2">
    <source>
        <dbReference type="ARBA" id="ARBA00022771"/>
    </source>
</evidence>
<dbReference type="InterPro" id="IPR013083">
    <property type="entry name" value="Znf_RING/FYVE/PHD"/>
</dbReference>
<keyword evidence="8" id="KW-1185">Reference proteome</keyword>
<protein>
    <submittedName>
        <fullName evidence="7">Oidioi.mRNA.OKI2018_I69.chr2.g6958.t1.cds</fullName>
    </submittedName>
</protein>
<dbReference type="InterPro" id="IPR051834">
    <property type="entry name" value="RING_finger_E3_ligase"/>
</dbReference>